<organism evidence="2 3">
    <name type="scientific">Pandoraea terrae</name>
    <dbReference type="NCBI Taxonomy" id="1537710"/>
    <lineage>
        <taxon>Bacteria</taxon>
        <taxon>Pseudomonadati</taxon>
        <taxon>Pseudomonadota</taxon>
        <taxon>Betaproteobacteria</taxon>
        <taxon>Burkholderiales</taxon>
        <taxon>Burkholderiaceae</taxon>
        <taxon>Pandoraea</taxon>
    </lineage>
</organism>
<gene>
    <name evidence="2" type="ORF">PTE30175_04499</name>
</gene>
<evidence type="ECO:0000313" key="3">
    <source>
        <dbReference type="Proteomes" id="UP000414233"/>
    </source>
</evidence>
<keyword evidence="1" id="KW-0472">Membrane</keyword>
<evidence type="ECO:0000313" key="2">
    <source>
        <dbReference type="EMBL" id="VVE49438.1"/>
    </source>
</evidence>
<protein>
    <recommendedName>
        <fullName evidence="4">Transmembrane protein</fullName>
    </recommendedName>
</protein>
<sequence length="74" mass="7951">MKTMLRSALRIGTFAGIIAVLGAAVIKSTHDDGDDSPVMRYFASNVADSATCGDRCVPDRGHMMMAAMRCLESR</sequence>
<dbReference type="Proteomes" id="UP000414233">
    <property type="component" value="Unassembled WGS sequence"/>
</dbReference>
<dbReference type="EMBL" id="CABPRZ010000025">
    <property type="protein sequence ID" value="VVE49438.1"/>
    <property type="molecule type" value="Genomic_DNA"/>
</dbReference>
<dbReference type="RefSeq" id="WP_150699281.1">
    <property type="nucleotide sequence ID" value="NZ_CABPRZ010000025.1"/>
</dbReference>
<dbReference type="AlphaFoldDB" id="A0A5E4YM90"/>
<evidence type="ECO:0008006" key="4">
    <source>
        <dbReference type="Google" id="ProtNLM"/>
    </source>
</evidence>
<evidence type="ECO:0000256" key="1">
    <source>
        <dbReference type="SAM" id="Phobius"/>
    </source>
</evidence>
<keyword evidence="3" id="KW-1185">Reference proteome</keyword>
<feature type="transmembrane region" description="Helical" evidence="1">
    <location>
        <begin position="7"/>
        <end position="26"/>
    </location>
</feature>
<proteinExistence type="predicted"/>
<keyword evidence="1" id="KW-0812">Transmembrane</keyword>
<keyword evidence="1" id="KW-1133">Transmembrane helix</keyword>
<reference evidence="2 3" key="1">
    <citation type="submission" date="2019-08" db="EMBL/GenBank/DDBJ databases">
        <authorList>
            <person name="Peeters C."/>
        </authorList>
    </citation>
    <scope>NUCLEOTIDE SEQUENCE [LARGE SCALE GENOMIC DNA]</scope>
    <source>
        <strain evidence="2 3">LMG 30175</strain>
    </source>
</reference>
<accession>A0A5E4YM90</accession>
<name>A0A5E4YM90_9BURK</name>